<keyword evidence="2" id="KW-1185">Reference proteome</keyword>
<protein>
    <submittedName>
        <fullName evidence="1">Uncharacterized protein</fullName>
    </submittedName>
</protein>
<proteinExistence type="predicted"/>
<gene>
    <name evidence="1" type="ORF">CEXT_226711</name>
</gene>
<evidence type="ECO:0000313" key="1">
    <source>
        <dbReference type="EMBL" id="GIX66811.1"/>
    </source>
</evidence>
<dbReference type="AlphaFoldDB" id="A0AAV4M2Y5"/>
<reference evidence="1 2" key="1">
    <citation type="submission" date="2021-06" db="EMBL/GenBank/DDBJ databases">
        <title>Caerostris extrusa draft genome.</title>
        <authorList>
            <person name="Kono N."/>
            <person name="Arakawa K."/>
        </authorList>
    </citation>
    <scope>NUCLEOTIDE SEQUENCE [LARGE SCALE GENOMIC DNA]</scope>
</reference>
<accession>A0AAV4M2Y5</accession>
<name>A0AAV4M2Y5_CAEEX</name>
<dbReference type="EMBL" id="BPLR01019340">
    <property type="protein sequence ID" value="GIX66811.1"/>
    <property type="molecule type" value="Genomic_DNA"/>
</dbReference>
<dbReference type="Proteomes" id="UP001054945">
    <property type="component" value="Unassembled WGS sequence"/>
</dbReference>
<evidence type="ECO:0000313" key="2">
    <source>
        <dbReference type="Proteomes" id="UP001054945"/>
    </source>
</evidence>
<organism evidence="1 2">
    <name type="scientific">Caerostris extrusa</name>
    <name type="common">Bark spider</name>
    <name type="synonym">Caerostris bankana</name>
    <dbReference type="NCBI Taxonomy" id="172846"/>
    <lineage>
        <taxon>Eukaryota</taxon>
        <taxon>Metazoa</taxon>
        <taxon>Ecdysozoa</taxon>
        <taxon>Arthropoda</taxon>
        <taxon>Chelicerata</taxon>
        <taxon>Arachnida</taxon>
        <taxon>Araneae</taxon>
        <taxon>Araneomorphae</taxon>
        <taxon>Entelegynae</taxon>
        <taxon>Araneoidea</taxon>
        <taxon>Araneidae</taxon>
        <taxon>Caerostris</taxon>
    </lineage>
</organism>
<comment type="caution">
    <text evidence="1">The sequence shown here is derived from an EMBL/GenBank/DDBJ whole genome shotgun (WGS) entry which is preliminary data.</text>
</comment>
<sequence>MKIFSKQLSVASHYVQGVGATSLHISGMGFYQPYCGAWTQVCVRACLRGWSPRHRGLGAGPDDKLKMGGACSWRSTAGYALSDSETDAFYMGELRAQMKEIQSTLNN</sequence>